<dbReference type="AlphaFoldDB" id="A0A5B8LKQ0"/>
<accession>A0A5B8LKQ0</accession>
<reference evidence="4 5" key="1">
    <citation type="submission" date="2019-07" db="EMBL/GenBank/DDBJ databases">
        <title>Full genome sequence of Sphingomonas sp. 4R-6-7(HKS19).</title>
        <authorList>
            <person name="Im W.-T."/>
        </authorList>
    </citation>
    <scope>NUCLEOTIDE SEQUENCE [LARGE SCALE GENOMIC DNA]</scope>
    <source>
        <strain evidence="4 5">HKS19</strain>
    </source>
</reference>
<keyword evidence="5" id="KW-1185">Reference proteome</keyword>
<proteinExistence type="predicted"/>
<dbReference type="PANTHER" id="PTHR43344">
    <property type="entry name" value="PHOSPHOSERINE PHOSPHATASE"/>
    <property type="match status" value="1"/>
</dbReference>
<dbReference type="OrthoDB" id="7739434at2"/>
<dbReference type="Proteomes" id="UP000315673">
    <property type="component" value="Chromosome"/>
</dbReference>
<dbReference type="PANTHER" id="PTHR43344:SF13">
    <property type="entry name" value="PHOSPHATASE RV3661-RELATED"/>
    <property type="match status" value="1"/>
</dbReference>
<keyword evidence="3" id="KW-0460">Magnesium</keyword>
<dbReference type="GO" id="GO:0046872">
    <property type="term" value="F:metal ion binding"/>
    <property type="evidence" value="ECO:0007669"/>
    <property type="project" value="UniProtKB-KW"/>
</dbReference>
<sequence length="221" mass="24673">MHRLAIYDMDKTITRRATWTLFLTHYARSRPWDGIGLSAVPGPALLYAFKLIDRARLKEMTQALVMGRRADLKTATTIAEDFGARIAAEDVYDEARARIAADRAAGYRVVLATASYDFYVRPIARALGIDDVVATPSTVDGELMIARIAGENCYADAKLRMIEAWMAKEGIARSDAQIRFYSDHVSDAPTLAWADEPFAVNPHAKLRALAVEKGWPILDWR</sequence>
<keyword evidence="2 4" id="KW-0378">Hydrolase</keyword>
<organism evidence="4 5">
    <name type="scientific">Sphingomonas panacisoli</name>
    <dbReference type="NCBI Taxonomy" id="1813879"/>
    <lineage>
        <taxon>Bacteria</taxon>
        <taxon>Pseudomonadati</taxon>
        <taxon>Pseudomonadota</taxon>
        <taxon>Alphaproteobacteria</taxon>
        <taxon>Sphingomonadales</taxon>
        <taxon>Sphingomonadaceae</taxon>
        <taxon>Sphingomonas</taxon>
    </lineage>
</organism>
<dbReference type="InterPro" id="IPR006385">
    <property type="entry name" value="HAD_hydro_SerB1"/>
</dbReference>
<evidence type="ECO:0000313" key="5">
    <source>
        <dbReference type="Proteomes" id="UP000315673"/>
    </source>
</evidence>
<dbReference type="RefSeq" id="WP_146573581.1">
    <property type="nucleotide sequence ID" value="NZ_CP042306.1"/>
</dbReference>
<gene>
    <name evidence="4" type="ORF">FPZ24_15750</name>
</gene>
<dbReference type="NCBIfam" id="TIGR01488">
    <property type="entry name" value="HAD-SF-IB"/>
    <property type="match status" value="1"/>
</dbReference>
<dbReference type="InterPro" id="IPR023214">
    <property type="entry name" value="HAD_sf"/>
</dbReference>
<dbReference type="InterPro" id="IPR050582">
    <property type="entry name" value="HAD-like_SerB"/>
</dbReference>
<evidence type="ECO:0000256" key="1">
    <source>
        <dbReference type="ARBA" id="ARBA00022723"/>
    </source>
</evidence>
<dbReference type="InterPro" id="IPR036412">
    <property type="entry name" value="HAD-like_sf"/>
</dbReference>
<evidence type="ECO:0000256" key="2">
    <source>
        <dbReference type="ARBA" id="ARBA00022801"/>
    </source>
</evidence>
<dbReference type="Gene3D" id="3.40.50.1000">
    <property type="entry name" value="HAD superfamily/HAD-like"/>
    <property type="match status" value="1"/>
</dbReference>
<dbReference type="SUPFAM" id="SSF56784">
    <property type="entry name" value="HAD-like"/>
    <property type="match status" value="1"/>
</dbReference>
<dbReference type="GO" id="GO:0016787">
    <property type="term" value="F:hydrolase activity"/>
    <property type="evidence" value="ECO:0007669"/>
    <property type="project" value="UniProtKB-KW"/>
</dbReference>
<evidence type="ECO:0000313" key="4">
    <source>
        <dbReference type="EMBL" id="QDZ08741.1"/>
    </source>
</evidence>
<dbReference type="KEGG" id="spai:FPZ24_15750"/>
<dbReference type="Gene3D" id="1.20.1440.100">
    <property type="entry name" value="SG protein - dephosphorylation function"/>
    <property type="match status" value="1"/>
</dbReference>
<dbReference type="NCBIfam" id="TIGR01490">
    <property type="entry name" value="HAD-SF-IB-hyp1"/>
    <property type="match status" value="1"/>
</dbReference>
<evidence type="ECO:0000256" key="3">
    <source>
        <dbReference type="ARBA" id="ARBA00022842"/>
    </source>
</evidence>
<keyword evidence="1" id="KW-0479">Metal-binding</keyword>
<dbReference type="Pfam" id="PF12710">
    <property type="entry name" value="HAD"/>
    <property type="match status" value="1"/>
</dbReference>
<name>A0A5B8LKQ0_9SPHN</name>
<protein>
    <submittedName>
        <fullName evidence="4">HAD-IB family hydrolase</fullName>
    </submittedName>
</protein>
<dbReference type="EMBL" id="CP042306">
    <property type="protein sequence ID" value="QDZ08741.1"/>
    <property type="molecule type" value="Genomic_DNA"/>
</dbReference>